<evidence type="ECO:0000256" key="2">
    <source>
        <dbReference type="ARBA" id="ARBA00022527"/>
    </source>
</evidence>
<comment type="catalytic activity">
    <reaction evidence="8">
        <text>L-seryl-[protein] + ATP = O-phospho-L-seryl-[protein] + ADP + H(+)</text>
        <dbReference type="Rhea" id="RHEA:17989"/>
        <dbReference type="Rhea" id="RHEA-COMP:9863"/>
        <dbReference type="Rhea" id="RHEA-COMP:11604"/>
        <dbReference type="ChEBI" id="CHEBI:15378"/>
        <dbReference type="ChEBI" id="CHEBI:29999"/>
        <dbReference type="ChEBI" id="CHEBI:30616"/>
        <dbReference type="ChEBI" id="CHEBI:83421"/>
        <dbReference type="ChEBI" id="CHEBI:456216"/>
        <dbReference type="EC" id="2.7.11.1"/>
    </reaction>
</comment>
<dbReference type="GO" id="GO:0005956">
    <property type="term" value="C:protein kinase CK2 complex"/>
    <property type="evidence" value="ECO:0000318"/>
    <property type="project" value="GO_Central"/>
</dbReference>
<dbReference type="PROSITE" id="PS00108">
    <property type="entry name" value="PROTEIN_KINASE_ST"/>
    <property type="match status" value="1"/>
</dbReference>
<dbReference type="STRING" id="5722.A2ESP0"/>
<comment type="catalytic activity">
    <reaction evidence="7">
        <text>L-threonyl-[protein] + ATP = O-phospho-L-threonyl-[protein] + ADP + H(+)</text>
        <dbReference type="Rhea" id="RHEA:46608"/>
        <dbReference type="Rhea" id="RHEA-COMP:11060"/>
        <dbReference type="Rhea" id="RHEA-COMP:11605"/>
        <dbReference type="ChEBI" id="CHEBI:15378"/>
        <dbReference type="ChEBI" id="CHEBI:30013"/>
        <dbReference type="ChEBI" id="CHEBI:30616"/>
        <dbReference type="ChEBI" id="CHEBI:61977"/>
        <dbReference type="ChEBI" id="CHEBI:456216"/>
        <dbReference type="EC" id="2.7.11.1"/>
    </reaction>
</comment>
<keyword evidence="2 10" id="KW-0723">Serine/threonine-protein kinase</keyword>
<keyword evidence="5 12" id="KW-0418">Kinase</keyword>
<evidence type="ECO:0000256" key="6">
    <source>
        <dbReference type="ARBA" id="ARBA00022840"/>
    </source>
</evidence>
<dbReference type="PANTHER" id="PTHR24054:SF0">
    <property type="entry name" value="CASEIN KINASE II SUBUNIT ALPHA"/>
    <property type="match status" value="1"/>
</dbReference>
<feature type="binding site" evidence="9">
    <location>
        <position position="74"/>
    </location>
    <ligand>
        <name>ATP</name>
        <dbReference type="ChEBI" id="CHEBI:30616"/>
    </ligand>
</feature>
<dbReference type="Proteomes" id="UP000001542">
    <property type="component" value="Unassembled WGS sequence"/>
</dbReference>
<evidence type="ECO:0000259" key="11">
    <source>
        <dbReference type="PROSITE" id="PS50011"/>
    </source>
</evidence>
<reference evidence="12" key="1">
    <citation type="submission" date="2006-10" db="EMBL/GenBank/DDBJ databases">
        <authorList>
            <person name="Amadeo P."/>
            <person name="Zhao Q."/>
            <person name="Wortman J."/>
            <person name="Fraser-Liggett C."/>
            <person name="Carlton J."/>
        </authorList>
    </citation>
    <scope>NUCLEOTIDE SEQUENCE</scope>
    <source>
        <strain evidence="12">G3</strain>
    </source>
</reference>
<dbReference type="InterPro" id="IPR045216">
    <property type="entry name" value="CK2_alpha"/>
</dbReference>
<evidence type="ECO:0000256" key="4">
    <source>
        <dbReference type="ARBA" id="ARBA00022741"/>
    </source>
</evidence>
<dbReference type="SMART" id="SM00220">
    <property type="entry name" value="S_TKc"/>
    <property type="match status" value="1"/>
</dbReference>
<protein>
    <recommendedName>
        <fullName evidence="1">non-specific serine/threonine protein kinase</fullName>
        <ecNumber evidence="1">2.7.11.1</ecNumber>
    </recommendedName>
</protein>
<dbReference type="AlphaFoldDB" id="A2ESP0"/>
<dbReference type="InterPro" id="IPR011009">
    <property type="entry name" value="Kinase-like_dom_sf"/>
</dbReference>
<dbReference type="GO" id="GO:0004674">
    <property type="term" value="F:protein serine/threonine kinase activity"/>
    <property type="evidence" value="ECO:0000318"/>
    <property type="project" value="GO_Central"/>
</dbReference>
<dbReference type="Gene3D" id="3.30.200.20">
    <property type="entry name" value="Phosphorylase Kinase, domain 1"/>
    <property type="match status" value="1"/>
</dbReference>
<keyword evidence="13" id="KW-1185">Reference proteome</keyword>
<dbReference type="PROSITE" id="PS00107">
    <property type="entry name" value="PROTEIN_KINASE_ATP"/>
    <property type="match status" value="1"/>
</dbReference>
<dbReference type="InParanoid" id="A2ESP0"/>
<dbReference type="GO" id="GO:0005829">
    <property type="term" value="C:cytosol"/>
    <property type="evidence" value="ECO:0000318"/>
    <property type="project" value="GO_Central"/>
</dbReference>
<evidence type="ECO:0000256" key="8">
    <source>
        <dbReference type="ARBA" id="ARBA00048679"/>
    </source>
</evidence>
<dbReference type="VEuPathDB" id="TrichDB:TVAGG3_0220820"/>
<keyword evidence="3" id="KW-0808">Transferase</keyword>
<evidence type="ECO:0000256" key="7">
    <source>
        <dbReference type="ARBA" id="ARBA00047899"/>
    </source>
</evidence>
<dbReference type="PANTHER" id="PTHR24054">
    <property type="entry name" value="CASEIN KINASE II SUBUNIT ALPHA"/>
    <property type="match status" value="1"/>
</dbReference>
<dbReference type="SUPFAM" id="SSF56112">
    <property type="entry name" value="Protein kinase-like (PK-like)"/>
    <property type="match status" value="1"/>
</dbReference>
<dbReference type="PROSITE" id="PS50011">
    <property type="entry name" value="PROTEIN_KINASE_DOM"/>
    <property type="match status" value="1"/>
</dbReference>
<reference evidence="12" key="2">
    <citation type="journal article" date="2007" name="Science">
        <title>Draft genome sequence of the sexually transmitted pathogen Trichomonas vaginalis.</title>
        <authorList>
            <person name="Carlton J.M."/>
            <person name="Hirt R.P."/>
            <person name="Silva J.C."/>
            <person name="Delcher A.L."/>
            <person name="Schatz M."/>
            <person name="Zhao Q."/>
            <person name="Wortman J.R."/>
            <person name="Bidwell S.L."/>
            <person name="Alsmark U.C.M."/>
            <person name="Besteiro S."/>
            <person name="Sicheritz-Ponten T."/>
            <person name="Noel C.J."/>
            <person name="Dacks J.B."/>
            <person name="Foster P.G."/>
            <person name="Simillion C."/>
            <person name="Van de Peer Y."/>
            <person name="Miranda-Saavedra D."/>
            <person name="Barton G.J."/>
            <person name="Westrop G.D."/>
            <person name="Mueller S."/>
            <person name="Dessi D."/>
            <person name="Fiori P.L."/>
            <person name="Ren Q."/>
            <person name="Paulsen I."/>
            <person name="Zhang H."/>
            <person name="Bastida-Corcuera F.D."/>
            <person name="Simoes-Barbosa A."/>
            <person name="Brown M.T."/>
            <person name="Hayes R.D."/>
            <person name="Mukherjee M."/>
            <person name="Okumura C.Y."/>
            <person name="Schneider R."/>
            <person name="Smith A.J."/>
            <person name="Vanacova S."/>
            <person name="Villalvazo M."/>
            <person name="Haas B.J."/>
            <person name="Pertea M."/>
            <person name="Feldblyum T.V."/>
            <person name="Utterback T.R."/>
            <person name="Shu C.L."/>
            <person name="Osoegawa K."/>
            <person name="de Jong P.J."/>
            <person name="Hrdy I."/>
            <person name="Horvathova L."/>
            <person name="Zubacova Z."/>
            <person name="Dolezal P."/>
            <person name="Malik S.B."/>
            <person name="Logsdon J.M. Jr."/>
            <person name="Henze K."/>
            <person name="Gupta A."/>
            <person name="Wang C.C."/>
            <person name="Dunne R.L."/>
            <person name="Upcroft J.A."/>
            <person name="Upcroft P."/>
            <person name="White O."/>
            <person name="Salzberg S.L."/>
            <person name="Tang P."/>
            <person name="Chiu C.-H."/>
            <person name="Lee Y.-S."/>
            <person name="Embley T.M."/>
            <person name="Coombs G.H."/>
            <person name="Mottram J.C."/>
            <person name="Tachezy J."/>
            <person name="Fraser-Liggett C.M."/>
            <person name="Johnson P.J."/>
        </authorList>
    </citation>
    <scope>NUCLEOTIDE SEQUENCE [LARGE SCALE GENOMIC DNA]</scope>
    <source>
        <strain evidence="12">G3</strain>
    </source>
</reference>
<dbReference type="Gene3D" id="1.10.510.10">
    <property type="entry name" value="Transferase(Phosphotransferase) domain 1"/>
    <property type="match status" value="1"/>
</dbReference>
<evidence type="ECO:0000256" key="1">
    <source>
        <dbReference type="ARBA" id="ARBA00012513"/>
    </source>
</evidence>
<evidence type="ECO:0000256" key="10">
    <source>
        <dbReference type="RuleBase" id="RU000304"/>
    </source>
</evidence>
<gene>
    <name evidence="12" type="ORF">TVAG_069990</name>
</gene>
<dbReference type="GO" id="GO:0005524">
    <property type="term" value="F:ATP binding"/>
    <property type="evidence" value="ECO:0007669"/>
    <property type="project" value="UniProtKB-UniRule"/>
</dbReference>
<evidence type="ECO:0000256" key="5">
    <source>
        <dbReference type="ARBA" id="ARBA00022777"/>
    </source>
</evidence>
<feature type="domain" description="Protein kinase" evidence="11">
    <location>
        <begin position="45"/>
        <end position="317"/>
    </location>
</feature>
<sequence>MIFYFIFNSLSSASVTNSADGDDEFTKPWMIHQNYSIDFLPEEGLKYNKKLGSGKFSEVFSGNLENGTEVAIKKLKPTERWRLNREIRILATLQHIPQVIRLYGVYGDDSYPIVVTELGKTTNPNILTLDQLKWLLRELFDCLNKTHHQNIFHRDIKWQNILVDFQTQKLRVIDWGLADYMNPKFNFSCSVGTKSYKAPELLMGYKKYDEAVDIWASGCILANLLFGCSAFFAANDNDGVFNRQVKFFGYNKMTQINEVLNTSKSIPYYGKQSFMEYVLPHTKHLINKETIGLVTKILNPDPFKRPTADEILRDDFLYQKKK</sequence>
<dbReference type="InterPro" id="IPR008271">
    <property type="entry name" value="Ser/Thr_kinase_AS"/>
</dbReference>
<dbReference type="GO" id="GO:0005634">
    <property type="term" value="C:nucleus"/>
    <property type="evidence" value="ECO:0000318"/>
    <property type="project" value="GO_Central"/>
</dbReference>
<dbReference type="EMBL" id="DS113478">
    <property type="protein sequence ID" value="EAY04349.1"/>
    <property type="molecule type" value="Genomic_DNA"/>
</dbReference>
<dbReference type="GO" id="GO:0051726">
    <property type="term" value="P:regulation of cell cycle"/>
    <property type="evidence" value="ECO:0000318"/>
    <property type="project" value="GO_Central"/>
</dbReference>
<dbReference type="eggNOG" id="KOG0668">
    <property type="taxonomic scope" value="Eukaryota"/>
</dbReference>
<dbReference type="RefSeq" id="XP_001316572.1">
    <property type="nucleotide sequence ID" value="XM_001316537.1"/>
</dbReference>
<dbReference type="KEGG" id="tva:4762204"/>
<dbReference type="Pfam" id="PF00069">
    <property type="entry name" value="Pkinase"/>
    <property type="match status" value="1"/>
</dbReference>
<keyword evidence="6 9" id="KW-0067">ATP-binding</keyword>
<dbReference type="InterPro" id="IPR000719">
    <property type="entry name" value="Prot_kinase_dom"/>
</dbReference>
<evidence type="ECO:0000256" key="9">
    <source>
        <dbReference type="PROSITE-ProRule" id="PRU10141"/>
    </source>
</evidence>
<dbReference type="SMR" id="A2ESP0"/>
<comment type="similarity">
    <text evidence="10">Belongs to the protein kinase superfamily.</text>
</comment>
<dbReference type="OrthoDB" id="10020333at2759"/>
<dbReference type="InterPro" id="IPR017441">
    <property type="entry name" value="Protein_kinase_ATP_BS"/>
</dbReference>
<proteinExistence type="inferred from homology"/>
<organism evidence="12 13">
    <name type="scientific">Trichomonas vaginalis (strain ATCC PRA-98 / G3)</name>
    <dbReference type="NCBI Taxonomy" id="412133"/>
    <lineage>
        <taxon>Eukaryota</taxon>
        <taxon>Metamonada</taxon>
        <taxon>Parabasalia</taxon>
        <taxon>Trichomonadida</taxon>
        <taxon>Trichomonadidae</taxon>
        <taxon>Trichomonas</taxon>
    </lineage>
</organism>
<accession>A2ESP0</accession>
<dbReference type="GO" id="GO:0006974">
    <property type="term" value="P:DNA damage response"/>
    <property type="evidence" value="ECO:0000318"/>
    <property type="project" value="GO_Central"/>
</dbReference>
<dbReference type="VEuPathDB" id="TrichDB:TVAG_069990"/>
<evidence type="ECO:0000256" key="3">
    <source>
        <dbReference type="ARBA" id="ARBA00022679"/>
    </source>
</evidence>
<name>A2ESP0_TRIV3</name>
<evidence type="ECO:0000313" key="13">
    <source>
        <dbReference type="Proteomes" id="UP000001542"/>
    </source>
</evidence>
<evidence type="ECO:0000313" key="12">
    <source>
        <dbReference type="EMBL" id="EAY04349.1"/>
    </source>
</evidence>
<dbReference type="EC" id="2.7.11.1" evidence="1"/>
<keyword evidence="4 9" id="KW-0547">Nucleotide-binding</keyword>